<gene>
    <name evidence="3" type="ORF">LARV_02952</name>
</gene>
<dbReference type="AlphaFoldDB" id="A0A0S7BLV0"/>
<dbReference type="PANTHER" id="PTHR30336:SF4">
    <property type="entry name" value="ENVELOPE BIOGENESIS FACTOR ELYC"/>
    <property type="match status" value="1"/>
</dbReference>
<feature type="transmembrane region" description="Helical" evidence="1">
    <location>
        <begin position="20"/>
        <end position="42"/>
    </location>
</feature>
<evidence type="ECO:0000313" key="4">
    <source>
        <dbReference type="Proteomes" id="UP000055060"/>
    </source>
</evidence>
<dbReference type="InterPro" id="IPR003848">
    <property type="entry name" value="DUF218"/>
</dbReference>
<organism evidence="3">
    <name type="scientific">Longilinea arvoryzae</name>
    <dbReference type="NCBI Taxonomy" id="360412"/>
    <lineage>
        <taxon>Bacteria</taxon>
        <taxon>Bacillati</taxon>
        <taxon>Chloroflexota</taxon>
        <taxon>Anaerolineae</taxon>
        <taxon>Anaerolineales</taxon>
        <taxon>Anaerolineaceae</taxon>
        <taxon>Longilinea</taxon>
    </lineage>
</organism>
<dbReference type="OrthoDB" id="9782395at2"/>
<accession>A0A0S7BLV0</accession>
<dbReference type="EMBL" id="DF967972">
    <property type="protein sequence ID" value="GAP15170.1"/>
    <property type="molecule type" value="Genomic_DNA"/>
</dbReference>
<feature type="domain" description="DUF218" evidence="2">
    <location>
        <begin position="50"/>
        <end position="184"/>
    </location>
</feature>
<keyword evidence="1" id="KW-0472">Membrane</keyword>
<dbReference type="InterPro" id="IPR014729">
    <property type="entry name" value="Rossmann-like_a/b/a_fold"/>
</dbReference>
<dbReference type="Proteomes" id="UP000055060">
    <property type="component" value="Unassembled WGS sequence"/>
</dbReference>
<keyword evidence="1" id="KW-0812">Transmembrane</keyword>
<keyword evidence="4" id="KW-1185">Reference proteome</keyword>
<dbReference type="GO" id="GO:0043164">
    <property type="term" value="P:Gram-negative-bacterium-type cell wall biogenesis"/>
    <property type="evidence" value="ECO:0007669"/>
    <property type="project" value="TreeGrafter"/>
</dbReference>
<evidence type="ECO:0000313" key="3">
    <source>
        <dbReference type="EMBL" id="GAP15170.1"/>
    </source>
</evidence>
<reference evidence="3" key="1">
    <citation type="submission" date="2015-07" db="EMBL/GenBank/DDBJ databases">
        <title>Draft Genome Sequences of Anaerolinea thermolimosa IMO-1, Bellilinea caldifistulae GOMI-1, Leptolinea tardivitalis YMTK-2, Levilinea saccharolytica KIBI-1,Longilinea arvoryzae KOME-1, Previously Described as Members of the Anaerolineaceae (Chloroflexi).</title>
        <authorList>
            <person name="Sekiguchi Y."/>
            <person name="Ohashi A."/>
            <person name="Matsuura N."/>
            <person name="Tourlousse M.D."/>
        </authorList>
    </citation>
    <scope>NUCLEOTIDE SEQUENCE [LARGE SCALE GENOMIC DNA]</scope>
    <source>
        <strain evidence="3">KOME-1</strain>
    </source>
</reference>
<dbReference type="STRING" id="360412.LARV_02952"/>
<proteinExistence type="predicted"/>
<keyword evidence="1" id="KW-1133">Transmembrane helix</keyword>
<dbReference type="GO" id="GO:0005886">
    <property type="term" value="C:plasma membrane"/>
    <property type="evidence" value="ECO:0007669"/>
    <property type="project" value="TreeGrafter"/>
</dbReference>
<evidence type="ECO:0000259" key="2">
    <source>
        <dbReference type="Pfam" id="PF02698"/>
    </source>
</evidence>
<sequence length="210" mass="23279">MAALHPIDPTRRRRKYGCWLFVAAAPVLAFILLWALGGFLVVGDRLRQSDAVVLLSGGDDARLGEAVRIYQAGLAQHLLITETGTIPKGGGPRASTLLQRQAVTEGVAAGDIWTTLGKSSSTRDEAAAVREFCEREGLDSIVVVTDPYHTRRTQWIFQTVFSGSSTRVSIRPVRDHWYRSMTWFFHPRGWQVTLSEYAKLAAMMFGIQGD</sequence>
<dbReference type="Pfam" id="PF02698">
    <property type="entry name" value="DUF218"/>
    <property type="match status" value="1"/>
</dbReference>
<evidence type="ECO:0000256" key="1">
    <source>
        <dbReference type="SAM" id="Phobius"/>
    </source>
</evidence>
<dbReference type="CDD" id="cd06259">
    <property type="entry name" value="YdcF-like"/>
    <property type="match status" value="1"/>
</dbReference>
<dbReference type="GO" id="GO:0000270">
    <property type="term" value="P:peptidoglycan metabolic process"/>
    <property type="evidence" value="ECO:0007669"/>
    <property type="project" value="TreeGrafter"/>
</dbReference>
<dbReference type="InterPro" id="IPR051599">
    <property type="entry name" value="Cell_Envelope_Assoc"/>
</dbReference>
<dbReference type="PANTHER" id="PTHR30336">
    <property type="entry name" value="INNER MEMBRANE PROTEIN, PROBABLE PERMEASE"/>
    <property type="match status" value="1"/>
</dbReference>
<name>A0A0S7BLV0_9CHLR</name>
<protein>
    <submittedName>
        <fullName evidence="3">Uncharacterized conserved protein</fullName>
    </submittedName>
</protein>
<dbReference type="RefSeq" id="WP_083522601.1">
    <property type="nucleotide sequence ID" value="NZ_DF967972.1"/>
</dbReference>
<dbReference type="Gene3D" id="3.40.50.620">
    <property type="entry name" value="HUPs"/>
    <property type="match status" value="1"/>
</dbReference>